<evidence type="ECO:0000313" key="2">
    <source>
        <dbReference type="Proteomes" id="UP000192448"/>
    </source>
</evidence>
<reference evidence="1 2" key="1">
    <citation type="submission" date="2017-02" db="EMBL/GenBank/DDBJ databases">
        <title>The new phylogeny of genus Mycobacterium.</title>
        <authorList>
            <person name="Tortoli E."/>
            <person name="Trovato A."/>
            <person name="Cirillo D.M."/>
        </authorList>
    </citation>
    <scope>NUCLEOTIDE SEQUENCE [LARGE SCALE GENOMIC DNA]</scope>
    <source>
        <strain evidence="1 2">RW6</strain>
    </source>
</reference>
<comment type="caution">
    <text evidence="1">The sequence shown here is derived from an EMBL/GenBank/DDBJ whole genome shotgun (WGS) entry which is preliminary data.</text>
</comment>
<keyword evidence="2" id="KW-1185">Reference proteome</keyword>
<dbReference type="AlphaFoldDB" id="A0A1X0A5D0"/>
<accession>A0A1X0A5D0</accession>
<proteinExistence type="predicted"/>
<dbReference type="Proteomes" id="UP000192448">
    <property type="component" value="Unassembled WGS sequence"/>
</dbReference>
<organism evidence="1 2">
    <name type="scientific">Mycobacterium aquaticum</name>
    <dbReference type="NCBI Taxonomy" id="1927124"/>
    <lineage>
        <taxon>Bacteria</taxon>
        <taxon>Bacillati</taxon>
        <taxon>Actinomycetota</taxon>
        <taxon>Actinomycetes</taxon>
        <taxon>Mycobacteriales</taxon>
        <taxon>Mycobacteriaceae</taxon>
        <taxon>Mycobacterium</taxon>
    </lineage>
</organism>
<name>A0A1X0A5D0_9MYCO</name>
<protein>
    <submittedName>
        <fullName evidence="1">Uncharacterized protein</fullName>
    </submittedName>
</protein>
<gene>
    <name evidence="1" type="ORF">BST13_33320</name>
</gene>
<dbReference type="EMBL" id="MVHF01000054">
    <property type="protein sequence ID" value="ORA25202.1"/>
    <property type="molecule type" value="Genomic_DNA"/>
</dbReference>
<evidence type="ECO:0000313" key="1">
    <source>
        <dbReference type="EMBL" id="ORA25202.1"/>
    </source>
</evidence>
<dbReference type="STRING" id="1927124.BST13_33320"/>
<sequence>MTAYRGHQTSDITITRVVCLRHVASLFDANLGAAGDKTVESRALEELAQRYWDQYQEIRERLANELVEARFSALPTELRARVVELVRESGDAA</sequence>